<dbReference type="AlphaFoldDB" id="F8MZL5"/>
<dbReference type="Proteomes" id="UP000008065">
    <property type="component" value="Unassembled WGS sequence"/>
</dbReference>
<dbReference type="HOGENOM" id="CLU_000288_6_10_1"/>
<dbReference type="EMBL" id="GL891382">
    <property type="protein sequence ID" value="EGO53705.1"/>
    <property type="molecule type" value="Genomic_DNA"/>
</dbReference>
<evidence type="ECO:0000313" key="4">
    <source>
        <dbReference type="Proteomes" id="UP000008065"/>
    </source>
</evidence>
<keyword evidence="1" id="KW-0677">Repeat</keyword>
<evidence type="ECO:0000256" key="1">
    <source>
        <dbReference type="ARBA" id="ARBA00022737"/>
    </source>
</evidence>
<dbReference type="Pfam" id="PF24883">
    <property type="entry name" value="NPHP3_N"/>
    <property type="match status" value="1"/>
</dbReference>
<keyword evidence="4" id="KW-1185">Reference proteome</keyword>
<dbReference type="OrthoDB" id="4576410at2759"/>
<dbReference type="InterPro" id="IPR007111">
    <property type="entry name" value="NACHT_NTPase"/>
</dbReference>
<reference evidence="4" key="1">
    <citation type="journal article" date="2011" name="Genetics">
        <title>Massive changes in genome architecture accompany the transition to self-fertility in the filamentous fungus Neurospora tetrasperma.</title>
        <authorList>
            <person name="Ellison C.E."/>
            <person name="Stajich J.E."/>
            <person name="Jacobson D.J."/>
            <person name="Natvig D.O."/>
            <person name="Lapidus A."/>
            <person name="Foster B."/>
            <person name="Aerts A."/>
            <person name="Riley R."/>
            <person name="Lindquist E.A."/>
            <person name="Grigoriev I.V."/>
            <person name="Taylor J.W."/>
        </authorList>
    </citation>
    <scope>NUCLEOTIDE SEQUENCE [LARGE SCALE GENOMIC DNA]</scope>
    <source>
        <strain evidence="4">FGSC 2508 / P0657</strain>
    </source>
</reference>
<dbReference type="VEuPathDB" id="FungiDB:NEUTE1DRAFT_54200"/>
<gene>
    <name evidence="3" type="ORF">NEUTE1DRAFT_54200</name>
</gene>
<dbReference type="Gene3D" id="3.40.50.300">
    <property type="entry name" value="P-loop containing nucleotide triphosphate hydrolases"/>
    <property type="match status" value="1"/>
</dbReference>
<organism evidence="3 4">
    <name type="scientific">Neurospora tetrasperma (strain FGSC 2508 / ATCC MYA-4615 / P0657)</name>
    <dbReference type="NCBI Taxonomy" id="510951"/>
    <lineage>
        <taxon>Eukaryota</taxon>
        <taxon>Fungi</taxon>
        <taxon>Dikarya</taxon>
        <taxon>Ascomycota</taxon>
        <taxon>Pezizomycotina</taxon>
        <taxon>Sordariomycetes</taxon>
        <taxon>Sordariomycetidae</taxon>
        <taxon>Sordariales</taxon>
        <taxon>Sordariaceae</taxon>
        <taxon>Neurospora</taxon>
    </lineage>
</organism>
<dbReference type="InterPro" id="IPR027417">
    <property type="entry name" value="P-loop_NTPase"/>
</dbReference>
<dbReference type="RefSeq" id="XP_009857287.1">
    <property type="nucleotide sequence ID" value="XM_009858985.1"/>
</dbReference>
<dbReference type="PROSITE" id="PS50837">
    <property type="entry name" value="NACHT"/>
    <property type="match status" value="1"/>
</dbReference>
<evidence type="ECO:0000259" key="2">
    <source>
        <dbReference type="PROSITE" id="PS50837"/>
    </source>
</evidence>
<protein>
    <recommendedName>
        <fullName evidence="2">NACHT domain-containing protein</fullName>
    </recommendedName>
</protein>
<sequence length="542" mass="62350">VLKIHQDFVLAKLRTAKGAAFDHLNQEREAKCHPGTRVALLDEIGTWASNSESHRIFWLQGMAGTGKSTISRTVARILADRKNLGASFFFKKGEVDRNSATRFFTTIASQLVRRLPALAQHMKEVIETDPEIGEKYLTVQFEKLILQPLKRLDHDRRISSETVVIVIDALDECDPESHATAIIDLLPQAKQLSSISLKFFVTSRPEFPIQSEFRKISGEYQDLILHRVDKYIVEKDLSVYFDSELSKIRDKYNMDFPNSPLPSNWPGQNNLQILVDRAVPLFIFAKTVCLFIQDQNCDPPDTQLNKILQYQTMGQESRLHAMYFPILDQMLMKRIDSGFIRRTDEEQKEIVEKFRGIVGALVILADPLPVKSLARLLEIEERIIRHRLSLLNSVLNIPSDVTAPVKTLHLSFRDFLIDPEMRATNPFWVDEEMTHGKLVTKCLKLLRDCLQEDICSLQRPGKSRADVDRQIFLKRLPSEIQYVCLYWVYHLKRSRRTVRDGDEVHCFLTGYLLYWLEVLGLIGRISESIGLIDDLQSLTDVS</sequence>
<dbReference type="PANTHER" id="PTHR10039:SF17">
    <property type="entry name" value="FUNGAL STAND N-TERMINAL GOODBYE DOMAIN-CONTAINING PROTEIN-RELATED"/>
    <property type="match status" value="1"/>
</dbReference>
<dbReference type="InterPro" id="IPR056884">
    <property type="entry name" value="NPHP3-like_N"/>
</dbReference>
<dbReference type="GeneID" id="20828426"/>
<name>F8MZL5_NEUT8</name>
<dbReference type="KEGG" id="nte:NEUTE1DRAFT54200"/>
<dbReference type="PANTHER" id="PTHR10039">
    <property type="entry name" value="AMELOGENIN"/>
    <property type="match status" value="1"/>
</dbReference>
<feature type="non-terminal residue" evidence="3">
    <location>
        <position position="1"/>
    </location>
</feature>
<proteinExistence type="predicted"/>
<evidence type="ECO:0000313" key="3">
    <source>
        <dbReference type="EMBL" id="EGO53705.1"/>
    </source>
</evidence>
<feature type="domain" description="NACHT" evidence="2">
    <location>
        <begin position="55"/>
        <end position="205"/>
    </location>
</feature>
<accession>F8MZL5</accession>
<dbReference type="SUPFAM" id="SSF52540">
    <property type="entry name" value="P-loop containing nucleoside triphosphate hydrolases"/>
    <property type="match status" value="1"/>
</dbReference>